<dbReference type="InterPro" id="IPR004939">
    <property type="entry name" value="APC_su10/DOC_dom"/>
</dbReference>
<dbReference type="SUPFAM" id="SSF49785">
    <property type="entry name" value="Galactose-binding domain-like"/>
    <property type="match status" value="1"/>
</dbReference>
<name>A0A9P6FXF3_9FUNG</name>
<dbReference type="EMBL" id="JAABOA010001051">
    <property type="protein sequence ID" value="KAF9582440.1"/>
    <property type="molecule type" value="Genomic_DNA"/>
</dbReference>
<comment type="similarity">
    <text evidence="1">Belongs to the APC10 family.</text>
</comment>
<reference evidence="7" key="1">
    <citation type="journal article" date="2020" name="Fungal Divers.">
        <title>Resolving the Mortierellaceae phylogeny through synthesis of multi-gene phylogenetics and phylogenomics.</title>
        <authorList>
            <person name="Vandepol N."/>
            <person name="Liber J."/>
            <person name="Desiro A."/>
            <person name="Na H."/>
            <person name="Kennedy M."/>
            <person name="Barry K."/>
            <person name="Grigoriev I.V."/>
            <person name="Miller A.N."/>
            <person name="O'Donnell K."/>
            <person name="Stajich J.E."/>
            <person name="Bonito G."/>
        </authorList>
    </citation>
    <scope>NUCLEOTIDE SEQUENCE</scope>
    <source>
        <strain evidence="7">KOD1015</strain>
    </source>
</reference>
<dbReference type="GO" id="GO:0051301">
    <property type="term" value="P:cell division"/>
    <property type="evidence" value="ECO:0007669"/>
    <property type="project" value="UniProtKB-KW"/>
</dbReference>
<keyword evidence="8" id="KW-1185">Reference proteome</keyword>
<keyword evidence="4" id="KW-0833">Ubl conjugation pathway</keyword>
<keyword evidence="2" id="KW-0132">Cell division</keyword>
<dbReference type="GO" id="GO:0031145">
    <property type="term" value="P:anaphase-promoting complex-dependent catabolic process"/>
    <property type="evidence" value="ECO:0007669"/>
    <property type="project" value="InterPro"/>
</dbReference>
<dbReference type="SMART" id="SM01337">
    <property type="entry name" value="APC10"/>
    <property type="match status" value="1"/>
</dbReference>
<dbReference type="InterPro" id="IPR016901">
    <property type="entry name" value="APC10/Doc1"/>
</dbReference>
<organism evidence="7 8">
    <name type="scientific">Lunasporangiospora selenospora</name>
    <dbReference type="NCBI Taxonomy" id="979761"/>
    <lineage>
        <taxon>Eukaryota</taxon>
        <taxon>Fungi</taxon>
        <taxon>Fungi incertae sedis</taxon>
        <taxon>Mucoromycota</taxon>
        <taxon>Mortierellomycotina</taxon>
        <taxon>Mortierellomycetes</taxon>
        <taxon>Mortierellales</taxon>
        <taxon>Mortierellaceae</taxon>
        <taxon>Lunasporangiospora</taxon>
    </lineage>
</organism>
<dbReference type="Gene3D" id="2.60.120.260">
    <property type="entry name" value="Galactose-binding domain-like"/>
    <property type="match status" value="1"/>
</dbReference>
<evidence type="ECO:0000256" key="5">
    <source>
        <dbReference type="ARBA" id="ARBA00023306"/>
    </source>
</evidence>
<proteinExistence type="inferred from homology"/>
<evidence type="ECO:0000313" key="7">
    <source>
        <dbReference type="EMBL" id="KAF9582440.1"/>
    </source>
</evidence>
<evidence type="ECO:0000256" key="1">
    <source>
        <dbReference type="ARBA" id="ARBA00006762"/>
    </source>
</evidence>
<sequence length="119" mass="13630">MTGTELDSKDKIEIGRRAIWSLSSAKFNHGIEMLRDNNLDTYWQSEGNQPHLVNMLFEKKTPVQQLSFYIDVKQDESYTPQRVSVRAGTSYNDLKELISVDIDPITGWVNINLEDAPGR</sequence>
<dbReference type="PROSITE" id="PS51284">
    <property type="entry name" value="DOC"/>
    <property type="match status" value="1"/>
</dbReference>
<gene>
    <name evidence="7" type="ORF">BGW38_000212</name>
</gene>
<evidence type="ECO:0000259" key="6">
    <source>
        <dbReference type="PROSITE" id="PS51284"/>
    </source>
</evidence>
<dbReference type="GO" id="GO:0005680">
    <property type="term" value="C:anaphase-promoting complex"/>
    <property type="evidence" value="ECO:0007669"/>
    <property type="project" value="InterPro"/>
</dbReference>
<dbReference type="AlphaFoldDB" id="A0A9P6FXF3"/>
<protein>
    <recommendedName>
        <fullName evidence="6">DOC domain-containing protein</fullName>
    </recommendedName>
</protein>
<feature type="domain" description="DOC" evidence="6">
    <location>
        <begin position="1"/>
        <end position="119"/>
    </location>
</feature>
<keyword evidence="5" id="KW-0131">Cell cycle</keyword>
<accession>A0A9P6FXF3</accession>
<comment type="caution">
    <text evidence="7">The sequence shown here is derived from an EMBL/GenBank/DDBJ whole genome shotgun (WGS) entry which is preliminary data.</text>
</comment>
<dbReference type="CDD" id="cd08366">
    <property type="entry name" value="APC10"/>
    <property type="match status" value="1"/>
</dbReference>
<dbReference type="PANTHER" id="PTHR12936:SF0">
    <property type="entry name" value="ANAPHASE-PROMOTING COMPLEX SUBUNIT 10"/>
    <property type="match status" value="1"/>
</dbReference>
<evidence type="ECO:0000256" key="2">
    <source>
        <dbReference type="ARBA" id="ARBA00022618"/>
    </source>
</evidence>
<evidence type="ECO:0000256" key="4">
    <source>
        <dbReference type="ARBA" id="ARBA00022786"/>
    </source>
</evidence>
<dbReference type="GO" id="GO:0070979">
    <property type="term" value="P:protein K11-linked ubiquitination"/>
    <property type="evidence" value="ECO:0007669"/>
    <property type="project" value="TreeGrafter"/>
</dbReference>
<evidence type="ECO:0000256" key="3">
    <source>
        <dbReference type="ARBA" id="ARBA00022776"/>
    </source>
</evidence>
<evidence type="ECO:0000313" key="8">
    <source>
        <dbReference type="Proteomes" id="UP000780801"/>
    </source>
</evidence>
<dbReference type="OrthoDB" id="24948at2759"/>
<dbReference type="Pfam" id="PF03256">
    <property type="entry name" value="ANAPC10"/>
    <property type="match status" value="1"/>
</dbReference>
<dbReference type="InterPro" id="IPR008979">
    <property type="entry name" value="Galactose-bd-like_sf"/>
</dbReference>
<keyword evidence="3" id="KW-0498">Mitosis</keyword>
<dbReference type="Proteomes" id="UP000780801">
    <property type="component" value="Unassembled WGS sequence"/>
</dbReference>
<dbReference type="PANTHER" id="PTHR12936">
    <property type="entry name" value="ANAPHASE-PROMOTING COMPLEX 10"/>
    <property type="match status" value="1"/>
</dbReference>